<sequence>MKVNHMCCSPPSAVTYPPDGPLQVLAGPGSGKTKVLTCRVAYLVHHHRLKPEEIVAVTFTNKAALEMKKRLNVLLGEPAASKLVLGTFHATCVKYLRKYGKSIGLNNNFSIIDQDDAKKMMASLIKPLAQAFKEVQIVLKPDQVLSEISKSKANGETPAGMRSRAQALQSGGQVLSVMADLYEEYEKALRAAGCLDFDDLLGYGLKLLKQEKHVLNIVKHVLVDEFQDTNTTQYELMKLFAKEGNVTIVGDPDQAIYGWRAADYKNTVEVHLEQNYRSTGAILDASMAIVTQDKNRVKKGLHTAHGTGIPVVLKQLSNGFTEAEYIADEIKRLRAHTGNLLTFDDFAILLRYNALSRIIETTLQKHGIPSRLVGGHKFFERLEVKDILAYLQLIDNPQYHTLQGILNRAKEKGLPAMDMAERIADEEDSYYLSIPIHSRKNLVQFVDVIRKLRVQAKSGLSVPDLIESLLEEIGYEAHLRRTQADFDTRWENIKELASNRSGKIAYAVSVANEQEVANAKNAPASQSTSQNVAQTSDDAPSSAVPADTSGSDPRGKKRKATGQASREVIDLEYAEEEEDHTTTANVALSDALGEPEDTAGTPLRAFLEASMLATDAQTQDENTVTPRVTVCTVHAAKGLEWPVVFVPGVERGVYPFSRSTEPEEVNEERRLVYVAMTRAQAVLELTCAQKRLVGKDEKPKEISPFIEECLKETEKQRELMAEVLGRKAISENEVAGTVHA</sequence>
<protein>
    <submittedName>
        <fullName evidence="1">Uncharacterized protein</fullName>
    </submittedName>
</protein>
<accession>A0ACC2WKL9</accession>
<reference evidence="1" key="1">
    <citation type="submission" date="2023-04" db="EMBL/GenBank/DDBJ databases">
        <title>Draft Genome sequencing of Naganishia species isolated from polar environments using Oxford Nanopore Technology.</title>
        <authorList>
            <person name="Leo P."/>
            <person name="Venkateswaran K."/>
        </authorList>
    </citation>
    <scope>NUCLEOTIDE SEQUENCE</scope>
    <source>
        <strain evidence="1">MNA-CCFEE 5261</strain>
    </source>
</reference>
<evidence type="ECO:0000313" key="2">
    <source>
        <dbReference type="Proteomes" id="UP001241377"/>
    </source>
</evidence>
<proteinExistence type="predicted"/>
<gene>
    <name evidence="1" type="ORF">QFC19_000703</name>
</gene>
<name>A0ACC2WKL9_9TREE</name>
<keyword evidence="2" id="KW-1185">Reference proteome</keyword>
<dbReference type="EMBL" id="JASBWR010000005">
    <property type="protein sequence ID" value="KAJ9112284.1"/>
    <property type="molecule type" value="Genomic_DNA"/>
</dbReference>
<dbReference type="Proteomes" id="UP001241377">
    <property type="component" value="Unassembled WGS sequence"/>
</dbReference>
<comment type="caution">
    <text evidence="1">The sequence shown here is derived from an EMBL/GenBank/DDBJ whole genome shotgun (WGS) entry which is preliminary data.</text>
</comment>
<evidence type="ECO:0000313" key="1">
    <source>
        <dbReference type="EMBL" id="KAJ9112284.1"/>
    </source>
</evidence>
<organism evidence="1 2">
    <name type="scientific">Naganishia cerealis</name>
    <dbReference type="NCBI Taxonomy" id="610337"/>
    <lineage>
        <taxon>Eukaryota</taxon>
        <taxon>Fungi</taxon>
        <taxon>Dikarya</taxon>
        <taxon>Basidiomycota</taxon>
        <taxon>Agaricomycotina</taxon>
        <taxon>Tremellomycetes</taxon>
        <taxon>Filobasidiales</taxon>
        <taxon>Filobasidiaceae</taxon>
        <taxon>Naganishia</taxon>
    </lineage>
</organism>